<feature type="domain" description="HAMP" evidence="8">
    <location>
        <begin position="302"/>
        <end position="354"/>
    </location>
</feature>
<evidence type="ECO:0000313" key="10">
    <source>
        <dbReference type="Proteomes" id="UP000273828"/>
    </source>
</evidence>
<dbReference type="CDD" id="cd06225">
    <property type="entry name" value="HAMP"/>
    <property type="match status" value="1"/>
</dbReference>
<keyword evidence="6" id="KW-0472">Membrane</keyword>
<feature type="coiled-coil region" evidence="4">
    <location>
        <begin position="525"/>
        <end position="559"/>
    </location>
</feature>
<feature type="coiled-coil region" evidence="4">
    <location>
        <begin position="346"/>
        <end position="383"/>
    </location>
</feature>
<feature type="transmembrane region" description="Helical" evidence="6">
    <location>
        <begin position="278"/>
        <end position="300"/>
    </location>
</feature>
<feature type="domain" description="Methyl-accepting transducer" evidence="7">
    <location>
        <begin position="447"/>
        <end position="685"/>
    </location>
</feature>
<sequence>MKRNVFSRLVPSVIRRRLGVKFAVSILIVLLAIGAAGMVGYAQVDQTLETETQETLESAASQQSDAMNEWLQVREFEARMISEYEGVTAEDPSAVEAAIEPRQASLDRSGIHVINVEAETIVASTSLENGASFDDHDFPWARGNLDDEFSGRSDVWISDQSYQVPGGGQTHAVGFATDVSGTNRIVVLDASLELRNQQLDDGVQWTSFVNADGDPVLLAEDDASDDFDRDAVAAAAETGDGQFVRDDPVQAYQSVDRTDWVAVTSIPESEAFAVQQTVGMNVLLIVASALVALVFIGVVLGRQTVFPLHRLQSKATQMGSGDLNVDLTTSRVDEIGRFYAAFDDMRVSLREQIEKTETAREDAERERKRVGRLNDELEHAATQYSTVMQSAAAGDLTVRMDAESDNDAMVAIAAEFNEMITEIESTIDRLNAFAAEVATASERVTASSEEVRSASEQVAQATQEISTGAERQHESLQTANQEIEQLSTTTQQIAASSNQVADIAARTADTGQRGRRAATAAIDGMDEIETDVEGTVSEIRQLEDEVQQIDELIDWIKEIAKQTNMLALNANIEASRSVTNEEDGGFGAVAEEFKELSNDAKYAAQQVETRLEAIREQTERSATEVTETNAAVDSASERVQDAVDALEAIAEYARETNEGVQEISAATEEQAATTQEVVAIVDDAATISDETTAEAESVAAAAEEQTSAMSEVSESVSDLSGQATQLSEALDRFETETTGDEIESTLLAEPGAEPDIDEDRGENGGEGTDDGPMDDTRGASFEFDQ</sequence>
<feature type="domain" description="HAMP" evidence="8">
    <location>
        <begin position="385"/>
        <end position="428"/>
    </location>
</feature>
<organism evidence="9 10">
    <name type="scientific">Natrarchaeobius halalkaliphilus</name>
    <dbReference type="NCBI Taxonomy" id="1679091"/>
    <lineage>
        <taxon>Archaea</taxon>
        <taxon>Methanobacteriati</taxon>
        <taxon>Methanobacteriota</taxon>
        <taxon>Stenosarchaea group</taxon>
        <taxon>Halobacteria</taxon>
        <taxon>Halobacteriales</taxon>
        <taxon>Natrialbaceae</taxon>
        <taxon>Natrarchaeobius</taxon>
    </lineage>
</organism>
<dbReference type="PRINTS" id="PR00260">
    <property type="entry name" value="CHEMTRNSDUCR"/>
</dbReference>
<evidence type="ECO:0000256" key="2">
    <source>
        <dbReference type="ARBA" id="ARBA00029447"/>
    </source>
</evidence>
<dbReference type="GO" id="GO:0007165">
    <property type="term" value="P:signal transduction"/>
    <property type="evidence" value="ECO:0007669"/>
    <property type="project" value="UniProtKB-KW"/>
</dbReference>
<gene>
    <name evidence="9" type="ORF">EA462_16240</name>
</gene>
<dbReference type="Gene3D" id="1.10.287.950">
    <property type="entry name" value="Methyl-accepting chemotaxis protein"/>
    <property type="match status" value="1"/>
</dbReference>
<protein>
    <submittedName>
        <fullName evidence="9">HAMP domain-containing protein</fullName>
    </submittedName>
</protein>
<dbReference type="PROSITE" id="PS50111">
    <property type="entry name" value="CHEMOTAXIS_TRANSDUC_2"/>
    <property type="match status" value="1"/>
</dbReference>
<keyword evidence="6" id="KW-0812">Transmembrane</keyword>
<dbReference type="InterPro" id="IPR004090">
    <property type="entry name" value="Chemotax_Me-accpt_rcpt"/>
</dbReference>
<dbReference type="Proteomes" id="UP000273828">
    <property type="component" value="Unassembled WGS sequence"/>
</dbReference>
<dbReference type="SUPFAM" id="SSF58104">
    <property type="entry name" value="Methyl-accepting chemotaxis protein (MCP) signaling domain"/>
    <property type="match status" value="1"/>
</dbReference>
<evidence type="ECO:0000259" key="7">
    <source>
        <dbReference type="PROSITE" id="PS50111"/>
    </source>
</evidence>
<evidence type="ECO:0000256" key="6">
    <source>
        <dbReference type="SAM" id="Phobius"/>
    </source>
</evidence>
<dbReference type="PROSITE" id="PS50885">
    <property type="entry name" value="HAMP"/>
    <property type="match status" value="2"/>
</dbReference>
<reference evidence="9 10" key="1">
    <citation type="submission" date="2018-10" db="EMBL/GenBank/DDBJ databases">
        <title>Natrarchaeobius chitinivorans gen. nov., sp. nov., and Natrarchaeobius haloalkaliphilus sp. nov., alkaliphilic, chitin-utilizing haloarchaea from hypersaline alkaline lakes.</title>
        <authorList>
            <person name="Sorokin D.Y."/>
            <person name="Elcheninov A.G."/>
            <person name="Kostrikina N.A."/>
            <person name="Bale N.J."/>
            <person name="Sinninghe Damste J.S."/>
            <person name="Khijniak T.V."/>
            <person name="Kublanov I.V."/>
            <person name="Toshchakov S.V."/>
        </authorList>
    </citation>
    <scope>NUCLEOTIDE SEQUENCE [LARGE SCALE GENOMIC DNA]</scope>
    <source>
        <strain evidence="9 10">AArcht-Sl</strain>
    </source>
</reference>
<evidence type="ECO:0000256" key="4">
    <source>
        <dbReference type="SAM" id="Coils"/>
    </source>
</evidence>
<dbReference type="GO" id="GO:0016020">
    <property type="term" value="C:membrane"/>
    <property type="evidence" value="ECO:0007669"/>
    <property type="project" value="InterPro"/>
</dbReference>
<feature type="transmembrane region" description="Helical" evidence="6">
    <location>
        <begin position="20"/>
        <end position="42"/>
    </location>
</feature>
<accession>A0A3N6NU76</accession>
<comment type="caution">
    <text evidence="9">The sequence shown here is derived from an EMBL/GenBank/DDBJ whole genome shotgun (WGS) entry which is preliminary data.</text>
</comment>
<dbReference type="GO" id="GO:0006935">
    <property type="term" value="P:chemotaxis"/>
    <property type="evidence" value="ECO:0007669"/>
    <property type="project" value="InterPro"/>
</dbReference>
<dbReference type="InterPro" id="IPR003660">
    <property type="entry name" value="HAMP_dom"/>
</dbReference>
<keyword evidence="4" id="KW-0175">Coiled coil</keyword>
<comment type="similarity">
    <text evidence="2">Belongs to the methyl-accepting chemotaxis (MCP) protein family.</text>
</comment>
<dbReference type="AlphaFoldDB" id="A0A3N6NU76"/>
<dbReference type="SMART" id="SM00283">
    <property type="entry name" value="MA"/>
    <property type="match status" value="1"/>
</dbReference>
<dbReference type="Pfam" id="PF00672">
    <property type="entry name" value="HAMP"/>
    <property type="match status" value="1"/>
</dbReference>
<dbReference type="GO" id="GO:0004888">
    <property type="term" value="F:transmembrane signaling receptor activity"/>
    <property type="evidence" value="ECO:0007669"/>
    <property type="project" value="InterPro"/>
</dbReference>
<feature type="region of interest" description="Disordered" evidence="5">
    <location>
        <begin position="736"/>
        <end position="785"/>
    </location>
</feature>
<name>A0A3N6NU76_9EURY</name>
<dbReference type="SMART" id="SM00304">
    <property type="entry name" value="HAMP"/>
    <property type="match status" value="3"/>
</dbReference>
<keyword evidence="10" id="KW-1185">Reference proteome</keyword>
<dbReference type="Pfam" id="PF00015">
    <property type="entry name" value="MCPsignal"/>
    <property type="match status" value="1"/>
</dbReference>
<keyword evidence="1 3" id="KW-0807">Transducer</keyword>
<dbReference type="PANTHER" id="PTHR32089">
    <property type="entry name" value="METHYL-ACCEPTING CHEMOTAXIS PROTEIN MCPB"/>
    <property type="match status" value="1"/>
</dbReference>
<evidence type="ECO:0000256" key="5">
    <source>
        <dbReference type="SAM" id="MobiDB-lite"/>
    </source>
</evidence>
<evidence type="ECO:0000256" key="1">
    <source>
        <dbReference type="ARBA" id="ARBA00023224"/>
    </source>
</evidence>
<dbReference type="Gene3D" id="6.10.250.1910">
    <property type="match status" value="1"/>
</dbReference>
<dbReference type="PANTHER" id="PTHR32089:SF112">
    <property type="entry name" value="LYSOZYME-LIKE PROTEIN-RELATED"/>
    <property type="match status" value="1"/>
</dbReference>
<dbReference type="EMBL" id="REFY01000007">
    <property type="protein sequence ID" value="RQG86690.1"/>
    <property type="molecule type" value="Genomic_DNA"/>
</dbReference>
<dbReference type="InterPro" id="IPR004089">
    <property type="entry name" value="MCPsignal_dom"/>
</dbReference>
<evidence type="ECO:0000259" key="8">
    <source>
        <dbReference type="PROSITE" id="PS50885"/>
    </source>
</evidence>
<keyword evidence="6" id="KW-1133">Transmembrane helix</keyword>
<evidence type="ECO:0000256" key="3">
    <source>
        <dbReference type="PROSITE-ProRule" id="PRU00284"/>
    </source>
</evidence>
<proteinExistence type="inferred from homology"/>
<feature type="coiled-coil region" evidence="4">
    <location>
        <begin position="444"/>
        <end position="489"/>
    </location>
</feature>
<evidence type="ECO:0000313" key="9">
    <source>
        <dbReference type="EMBL" id="RQG86690.1"/>
    </source>
</evidence>